<accession>A0AAV0UVP5</accession>
<dbReference type="InterPro" id="IPR016024">
    <property type="entry name" value="ARM-type_fold"/>
</dbReference>
<dbReference type="InterPro" id="IPR024395">
    <property type="entry name" value="CLASP_N_dom"/>
</dbReference>
<dbReference type="InterPro" id="IPR011989">
    <property type="entry name" value="ARM-like"/>
</dbReference>
<protein>
    <recommendedName>
        <fullName evidence="2">CLASP N-terminal domain-containing protein</fullName>
    </recommendedName>
</protein>
<evidence type="ECO:0000256" key="1">
    <source>
        <dbReference type="SAM" id="MobiDB-lite"/>
    </source>
</evidence>
<dbReference type="AlphaFoldDB" id="A0AAV0UVP5"/>
<sequence>MERLLLQVQETQKVLQKPESDWSDRCASIKDIATAVESLRQLEDYKDVVQLLLSLSRDIGLQISAIRSKLVKNVCEDLIRIVIVTGRDFREMANVLLPSIIGTSKNTSAAIRHPGAKLLSKLSEKVRYDLAIVRKIYENAMQAKTCVLILEQLRIVFVYWSDEEVLPWDSDILEMVRLGLNGQHNNVRKAARDVLCRFSSRWSERVDELREMLSDQAKALLVQEQRDSSLAAAIMKKHPELVTKLEALSRNRASFAQSRFRLRKSVQNTEIHMSATPSLQLEQQEVLEQKPSSSGRKRREDQ</sequence>
<proteinExistence type="predicted"/>
<dbReference type="EMBL" id="CANTFM010001501">
    <property type="protein sequence ID" value="CAI5740333.1"/>
    <property type="molecule type" value="Genomic_DNA"/>
</dbReference>
<reference evidence="3" key="1">
    <citation type="submission" date="2022-12" db="EMBL/GenBank/DDBJ databases">
        <authorList>
            <person name="Webb A."/>
        </authorList>
    </citation>
    <scope>NUCLEOTIDE SEQUENCE</scope>
    <source>
        <strain evidence="3">Pd1</strain>
    </source>
</reference>
<feature type="domain" description="CLASP N-terminal" evidence="2">
    <location>
        <begin position="7"/>
        <end position="221"/>
    </location>
</feature>
<dbReference type="Pfam" id="PF12348">
    <property type="entry name" value="CLASP_N"/>
    <property type="match status" value="1"/>
</dbReference>
<feature type="region of interest" description="Disordered" evidence="1">
    <location>
        <begin position="277"/>
        <end position="302"/>
    </location>
</feature>
<evidence type="ECO:0000313" key="4">
    <source>
        <dbReference type="Proteomes" id="UP001162029"/>
    </source>
</evidence>
<gene>
    <name evidence="3" type="ORF">PDE001_LOCUS7462</name>
</gene>
<name>A0AAV0UVP5_9STRA</name>
<dbReference type="Proteomes" id="UP001162029">
    <property type="component" value="Unassembled WGS sequence"/>
</dbReference>
<comment type="caution">
    <text evidence="3">The sequence shown here is derived from an EMBL/GenBank/DDBJ whole genome shotgun (WGS) entry which is preliminary data.</text>
</comment>
<dbReference type="Gene3D" id="1.25.10.10">
    <property type="entry name" value="Leucine-rich Repeat Variant"/>
    <property type="match status" value="1"/>
</dbReference>
<evidence type="ECO:0000259" key="2">
    <source>
        <dbReference type="Pfam" id="PF12348"/>
    </source>
</evidence>
<dbReference type="SUPFAM" id="SSF48371">
    <property type="entry name" value="ARM repeat"/>
    <property type="match status" value="1"/>
</dbReference>
<keyword evidence="4" id="KW-1185">Reference proteome</keyword>
<organism evidence="3 4">
    <name type="scientific">Peronospora destructor</name>
    <dbReference type="NCBI Taxonomy" id="86335"/>
    <lineage>
        <taxon>Eukaryota</taxon>
        <taxon>Sar</taxon>
        <taxon>Stramenopiles</taxon>
        <taxon>Oomycota</taxon>
        <taxon>Peronosporomycetes</taxon>
        <taxon>Peronosporales</taxon>
        <taxon>Peronosporaceae</taxon>
        <taxon>Peronospora</taxon>
    </lineage>
</organism>
<evidence type="ECO:0000313" key="3">
    <source>
        <dbReference type="EMBL" id="CAI5740333.1"/>
    </source>
</evidence>